<reference evidence="1" key="1">
    <citation type="journal article" date="2023" name="Int. J. Syst. Evol. Microbiol.">
        <title>Collibacillus ludicampi gen. nov., sp. nov., a new soil bacterium of the family Alicyclobacillaceae.</title>
        <authorList>
            <person name="Jojima T."/>
            <person name="Ioku Y."/>
            <person name="Fukuta Y."/>
            <person name="Shirasaka N."/>
            <person name="Matsumura Y."/>
            <person name="Mori M."/>
        </authorList>
    </citation>
    <scope>NUCLEOTIDE SEQUENCE</scope>
    <source>
        <strain evidence="1">TP075</strain>
    </source>
</reference>
<keyword evidence="2" id="KW-1185">Reference proteome</keyword>
<dbReference type="EMBL" id="BOQE01000001">
    <property type="protein sequence ID" value="GIM45991.1"/>
    <property type="molecule type" value="Genomic_DNA"/>
</dbReference>
<dbReference type="Proteomes" id="UP001057291">
    <property type="component" value="Unassembled WGS sequence"/>
</dbReference>
<evidence type="ECO:0000313" key="1">
    <source>
        <dbReference type="EMBL" id="GIM45991.1"/>
    </source>
</evidence>
<sequence>MTKGWFPLYEIIFLKELYADTNLTIHAGYINQDKKAPSRSKVVSLKEGHQILLFFQPKTPHMLFTLRTSARYRHVLNNLFCVTASPVGPIMTIHDKKLPEHAGQKLHQWLNHELQVLGL</sequence>
<proteinExistence type="predicted"/>
<gene>
    <name evidence="1" type="ORF">DNHGIG_15400</name>
</gene>
<dbReference type="AlphaFoldDB" id="A0AAV4LE02"/>
<protein>
    <recommendedName>
        <fullName evidence="3">DUF192 domain-containing protein</fullName>
    </recommendedName>
</protein>
<comment type="caution">
    <text evidence="1">The sequence shown here is derived from an EMBL/GenBank/DDBJ whole genome shotgun (WGS) entry which is preliminary data.</text>
</comment>
<organism evidence="1 2">
    <name type="scientific">Collibacillus ludicampi</name>
    <dbReference type="NCBI Taxonomy" id="2771369"/>
    <lineage>
        <taxon>Bacteria</taxon>
        <taxon>Bacillati</taxon>
        <taxon>Bacillota</taxon>
        <taxon>Bacilli</taxon>
        <taxon>Bacillales</taxon>
        <taxon>Alicyclobacillaceae</taxon>
        <taxon>Collibacillus</taxon>
    </lineage>
</organism>
<name>A0AAV4LE02_9BACL</name>
<accession>A0AAV4LE02</accession>
<evidence type="ECO:0008006" key="3">
    <source>
        <dbReference type="Google" id="ProtNLM"/>
    </source>
</evidence>
<evidence type="ECO:0000313" key="2">
    <source>
        <dbReference type="Proteomes" id="UP001057291"/>
    </source>
</evidence>